<dbReference type="KEGG" id="tig:THII_0536"/>
<feature type="domain" description="Putative restriction endonuclease" evidence="1">
    <location>
        <begin position="4"/>
        <end position="139"/>
    </location>
</feature>
<evidence type="ECO:0000313" key="2">
    <source>
        <dbReference type="EMBL" id="BAP54833.1"/>
    </source>
</evidence>
<dbReference type="InterPro" id="IPR012296">
    <property type="entry name" value="Nuclease_put_TT1808"/>
</dbReference>
<accession>A0A090ABA0</accession>
<dbReference type="CDD" id="cd06260">
    <property type="entry name" value="DUF820-like"/>
    <property type="match status" value="1"/>
</dbReference>
<dbReference type="SUPFAM" id="SSF52980">
    <property type="entry name" value="Restriction endonuclease-like"/>
    <property type="match status" value="1"/>
</dbReference>
<keyword evidence="3" id="KW-1185">Reference proteome</keyword>
<dbReference type="InterPro" id="IPR011335">
    <property type="entry name" value="Restrct_endonuc-II-like"/>
</dbReference>
<gene>
    <name evidence="2" type="ORF">THII_0536</name>
</gene>
<proteinExistence type="predicted"/>
<dbReference type="InterPro" id="IPR008538">
    <property type="entry name" value="Uma2"/>
</dbReference>
<dbReference type="Pfam" id="PF05685">
    <property type="entry name" value="Uma2"/>
    <property type="match status" value="1"/>
</dbReference>
<protein>
    <recommendedName>
        <fullName evidence="1">Putative restriction endonuclease domain-containing protein</fullName>
    </recommendedName>
</protein>
<organism evidence="2 3">
    <name type="scientific">Thioploca ingrica</name>
    <dbReference type="NCBI Taxonomy" id="40754"/>
    <lineage>
        <taxon>Bacteria</taxon>
        <taxon>Pseudomonadati</taxon>
        <taxon>Pseudomonadota</taxon>
        <taxon>Gammaproteobacteria</taxon>
        <taxon>Thiotrichales</taxon>
        <taxon>Thiotrichaceae</taxon>
        <taxon>Thioploca</taxon>
    </lineage>
</organism>
<dbReference type="HOGENOM" id="CLU_127156_0_0_6"/>
<dbReference type="Proteomes" id="UP000031623">
    <property type="component" value="Chromosome"/>
</dbReference>
<dbReference type="Gene3D" id="3.90.1570.10">
    <property type="entry name" value="tt1808, chain A"/>
    <property type="match status" value="1"/>
</dbReference>
<sequence>MPSKRHSLTQTNLTVLLGNDERFSTFVELSLDVTSIDLSQFGLKNQDEMVPDISVYLESPPLVDEPGEDEVRVTKMPDLAIEVLSPTQSINELLKKIKAYFALGIKSCWLVMPALEEIRVFSHQLQHYKNFDINQSEQVDDEVMDIHLPIQKVFRRRN</sequence>
<dbReference type="STRING" id="40754.THII_0536"/>
<dbReference type="AlphaFoldDB" id="A0A090ABA0"/>
<name>A0A090ABA0_9GAMM</name>
<evidence type="ECO:0000259" key="1">
    <source>
        <dbReference type="Pfam" id="PF05685"/>
    </source>
</evidence>
<evidence type="ECO:0000313" key="3">
    <source>
        <dbReference type="Proteomes" id="UP000031623"/>
    </source>
</evidence>
<reference evidence="2 3" key="1">
    <citation type="journal article" date="2014" name="ISME J.">
        <title>Ecophysiology of Thioploca ingrica as revealed by the complete genome sequence supplemented with proteomic evidence.</title>
        <authorList>
            <person name="Kojima H."/>
            <person name="Ogura Y."/>
            <person name="Yamamoto N."/>
            <person name="Togashi T."/>
            <person name="Mori H."/>
            <person name="Watanabe T."/>
            <person name="Nemoto F."/>
            <person name="Kurokawa K."/>
            <person name="Hayashi T."/>
            <person name="Fukui M."/>
        </authorList>
    </citation>
    <scope>NUCLEOTIDE SEQUENCE [LARGE SCALE GENOMIC DNA]</scope>
</reference>
<dbReference type="EMBL" id="AP014633">
    <property type="protein sequence ID" value="BAP54833.1"/>
    <property type="molecule type" value="Genomic_DNA"/>
</dbReference>
<dbReference type="PANTHER" id="PTHR34107">
    <property type="entry name" value="SLL0198 PROTEIN-RELATED"/>
    <property type="match status" value="1"/>
</dbReference>
<dbReference type="PANTHER" id="PTHR34107:SF4">
    <property type="entry name" value="SLL1222 PROTEIN"/>
    <property type="match status" value="1"/>
</dbReference>